<dbReference type="InterPro" id="IPR059030">
    <property type="entry name" value="TPR_Epg5_mid"/>
</dbReference>
<sequence>MEKSKQKKSRAKIKINEEESVEEPNPVDEDLGNIQFDFAELNLDHTSTPCEEKENQFKDEPSTSIDNDEITPTEKEIEEEKVKEIEEEKKEDEIKPDLYLEENSMGFIDVHTEEIPVHEMVECPEPVKEIHVPSAPEIETETQICVPQTKEQSHHPNLSSVQADLHKINTTFIDISSMKPFTQSELSTLYENPYLPAVFSFEDEFINMQLNEEFNYQSHPLYELLLKYQKCRMSAKTNSNDVNELKHVCQKHFGNCWNVQKGIVRNESYCSDRKLCKAHQNYEYATFNANVMEQLKTDLKSLLEINGLVYGKNLYNSAVCKVQIENRIRDVLAAIPCNSSMKVALNEHASVELQELRLSLSILFLFLRKPNIDSLVISDVKSWILKLAAVQLRHATWQDHLFLLFHILRCPFEIASWAACCIQVPLQHLDSCSNSPYENQIVHHSLTILMALLKPVKRRQEFMGKIKKELIDPIQENLWVLVDSDGEDLGESVTVNGPRENDMVAILNQISLEKLFSCVTCAIPKDDGYYIDLNNVSGHHLLKSIAFAIKLIEILGQGLKTYENEKYRQFCKRLARIIRHVVQYISDMHDIFTFSKNESESALRTRIQLEYNYLVLRACFYIYNSQRLGTWQYLSGLPFTYLSKNTLYKLYYGLLTGFDYQIIGDFSTDFIEKCKYEESIKKFINSIIEMPSEDLYYLLQVFASMACSRETYDWDFIETITLALYEIGFLNESSREICYKSVKDLIGSIAAKFPSIMSALIQRLNGDISKVSTFNPYLIKALPLDLWQPSIQDLNIISEWLLNFPFESIESQSTRIIFNRLNWNFNTDGSLFLPYDIHVRTACLICEVATKHVPETIGLSEISITALVKNQTSRTQFANWCWNLTSRLRLHCMDQNIDIIRNFINEPSIFLQRIPELEHTEILCQGVSESRPLPVYISLLVSLIGHSVPQICHKGLEHIILLLNDSRHTIVIRCLELIVPLFLECPESLCSCDKFQTILTQLLNDKSYQKYTKDFVIIQSQKPVLLLFGNMIQHQITNYVNYGLQSPTIFINLWVDCLTYNKSWYANPNYVHLMDLITRIAYQFPDAWHSLKTKLESHFKEIQIIKPPQSTGLFSLISGNSSGPYNGLAQPNSSTMWFSLLILELEFEYIELKKGIWAEFLRQLYATSGKTSIDTVLKKVSTLTGCAQITSNQLVLFKLANLIVSTQVDHCLFPIICQQFFCLYLARIPIADAMDQRFYEVFGVSDKIYDSNTTLMKKIKKKLQDAVEYHTENSVTGTSNFHNGCLKIFKAYLFWFEETALNKLNASTIPSSIWESNKLKLIFHGNRNHWTEFINLSSVRKIQVDEADEWAKIIQRPTKNIKQSSSVLSAHSETIPNPKMNIAERLESYDKPLDPPEVFDIRKNPPMPKNDFNLNKSLKDLSDHARKFNEIINEHKQLDQIYLNLISMLYKHTSRTIKKRISCGNECSGSASITLQYQDSKLDTKVIEKIETNRRSYENVTSQESATPILKVVIAISQILNATQFIDDYYKKIKHSDFNDPQAKAKFNDVNSDGVKLFYLMISYMKEHVIACPISEDVFNYCAAKLGIFIQDNHNVEGFKLLEIVLSRPDLINLIGELFSPTLSPAPYFIDLYRIMIDSHFKKCSEHTIFVLFSKFDVMSWLNNHKPESGDVSALLKLNLKGLECWNQQHLALIQGLLRRHLVHIFEYNFPAHCNETIESVLLEISNQSFNPDILYDLLTSLYQRAGCGPFPSDPSVSITPIIVKFATDQRLLSFEIIQELVKKLSEHFHNQRLKHGLHGLYPKHASYCRTLKALLGTIMINMIWTNICQLFTPWIIPYYLNDMPNSAANWIQQLSDNKVMLPWSQKYVKDATMILNLFTKLIIYVIKTIPHSEIILHHILRLYELGFVNTSIPKYVLEPLHESFLKLPWKVFRPKLHHIDLIHRILQQFLPDCHAFIGSIFTKIEWTTWMQHCLDSDKGMAAILTIFVKISHEPSLSDSEEMSKLLTESLQYSWHVLTSNELEPIFDWLILSCDPTIILKLPGKTRVIDTPLLHLLMVVSSFGGGDSETFELKSEINAKRLLYVRMITRLLRGCGTKYHQLLSTVDGTKAFNAVIGDLLTLIEKSTKNETETEQEQVITLLLVELLGSLQSQNEFTARLSANAVVRWELTGCPQDVTLLSLFCVLNTFKTFTFNSCLLIEQTIFNYLKQVESSDALKMADWRKIVQRMVNFTSVDVAQLIQNDLLLCIHLFMLERLRLCATNGDKIMLLQGVFVHFDKYKTSEASEGQWFLNIGLFIHIGMENLDGSAIFLLSLARFLLNEISQTERWGDGILGAIGIRRDSISNSKRILNRCLACMIFSLFIDEQYPDCAKIRLEYKAAIDDLKLQISSKKYSALREPVLQVLGQLERGQEAKESENQMGCAEIIRLFYKDHFLESVERAWDT</sequence>
<dbReference type="VEuPathDB" id="VectorBase:CSON005424"/>
<accession>A0A336N314</accession>
<feature type="domain" description="Epg5-like TPR" evidence="5">
    <location>
        <begin position="1152"/>
        <end position="1335"/>
    </location>
</feature>
<dbReference type="InterPro" id="IPR051436">
    <property type="entry name" value="Autophagy-related_EPG5"/>
</dbReference>
<gene>
    <name evidence="7" type="primary">CSON005424</name>
</gene>
<feature type="region of interest" description="Disordered" evidence="3">
    <location>
        <begin position="46"/>
        <end position="70"/>
    </location>
</feature>
<dbReference type="GO" id="GO:0005737">
    <property type="term" value="C:cytoplasm"/>
    <property type="evidence" value="ECO:0007669"/>
    <property type="project" value="TreeGrafter"/>
</dbReference>
<keyword evidence="2" id="KW-0072">Autophagy</keyword>
<proteinExistence type="inferred from homology"/>
<dbReference type="EMBL" id="UFQT01002153">
    <property type="protein sequence ID" value="SSX32788.1"/>
    <property type="molecule type" value="Genomic_DNA"/>
</dbReference>
<dbReference type="Pfam" id="PF26106">
    <property type="entry name" value="TPR_Epg5_C"/>
    <property type="match status" value="1"/>
</dbReference>
<protein>
    <submittedName>
        <fullName evidence="7">CSON005424 protein</fullName>
    </submittedName>
</protein>
<organism evidence="7">
    <name type="scientific">Culicoides sonorensis</name>
    <name type="common">Biting midge</name>
    <dbReference type="NCBI Taxonomy" id="179676"/>
    <lineage>
        <taxon>Eukaryota</taxon>
        <taxon>Metazoa</taxon>
        <taxon>Ecdysozoa</taxon>
        <taxon>Arthropoda</taxon>
        <taxon>Hexapoda</taxon>
        <taxon>Insecta</taxon>
        <taxon>Pterygota</taxon>
        <taxon>Neoptera</taxon>
        <taxon>Endopterygota</taxon>
        <taxon>Diptera</taxon>
        <taxon>Nematocera</taxon>
        <taxon>Chironomoidea</taxon>
        <taxon>Ceratopogonidae</taxon>
        <taxon>Ceratopogoninae</taxon>
        <taxon>Culicoides</taxon>
        <taxon>Monoculicoides</taxon>
    </lineage>
</organism>
<dbReference type="PANTHER" id="PTHR31139">
    <property type="entry name" value="ECTOPIC P GRANULES PROTEIN 5 HOMOLOG"/>
    <property type="match status" value="1"/>
</dbReference>
<name>A0A336N314_CULSO</name>
<evidence type="ECO:0000256" key="2">
    <source>
        <dbReference type="ARBA" id="ARBA00023006"/>
    </source>
</evidence>
<evidence type="ECO:0000256" key="3">
    <source>
        <dbReference type="SAM" id="MobiDB-lite"/>
    </source>
</evidence>
<evidence type="ECO:0000313" key="6">
    <source>
        <dbReference type="EMBL" id="SSX13354.1"/>
    </source>
</evidence>
<evidence type="ECO:0000259" key="4">
    <source>
        <dbReference type="Pfam" id="PF26103"/>
    </source>
</evidence>
<dbReference type="Pfam" id="PF26573">
    <property type="entry name" value="TPR_Epg5_2"/>
    <property type="match status" value="1"/>
</dbReference>
<feature type="compositionally biased region" description="Basic and acidic residues" evidence="3">
    <location>
        <begin position="50"/>
        <end position="61"/>
    </location>
</feature>
<dbReference type="GO" id="GO:0097352">
    <property type="term" value="P:autophagosome maturation"/>
    <property type="evidence" value="ECO:0007669"/>
    <property type="project" value="TreeGrafter"/>
</dbReference>
<feature type="domain" description="Epg5-like central TPR repeats" evidence="4">
    <location>
        <begin position="1595"/>
        <end position="1967"/>
    </location>
</feature>
<evidence type="ECO:0000313" key="7">
    <source>
        <dbReference type="EMBL" id="SSX32788.1"/>
    </source>
</evidence>
<reference evidence="6" key="1">
    <citation type="submission" date="2018-04" db="EMBL/GenBank/DDBJ databases">
        <authorList>
            <person name="Go L.Y."/>
            <person name="Mitchell J.A."/>
        </authorList>
    </citation>
    <scope>NUCLEOTIDE SEQUENCE</scope>
    <source>
        <tissue evidence="6">Whole organism</tissue>
    </source>
</reference>
<dbReference type="Pfam" id="PF26103">
    <property type="entry name" value="TPR_Epg5"/>
    <property type="match status" value="1"/>
</dbReference>
<dbReference type="PANTHER" id="PTHR31139:SF4">
    <property type="entry name" value="ECTOPIC P GRANULES PROTEIN 5 HOMOLOG"/>
    <property type="match status" value="1"/>
</dbReference>
<dbReference type="OMA" id="LYCYEAE"/>
<evidence type="ECO:0000259" key="5">
    <source>
        <dbReference type="Pfam" id="PF26573"/>
    </source>
</evidence>
<feature type="compositionally biased region" description="Basic residues" evidence="3">
    <location>
        <begin position="1"/>
        <end position="13"/>
    </location>
</feature>
<reference evidence="7" key="2">
    <citation type="submission" date="2018-07" db="EMBL/GenBank/DDBJ databases">
        <authorList>
            <person name="Quirk P.G."/>
            <person name="Krulwich T.A."/>
        </authorList>
    </citation>
    <scope>NUCLEOTIDE SEQUENCE</scope>
</reference>
<feature type="compositionally biased region" description="Acidic residues" evidence="3">
    <location>
        <begin position="18"/>
        <end position="30"/>
    </location>
</feature>
<evidence type="ECO:0000256" key="1">
    <source>
        <dbReference type="ARBA" id="ARBA00010948"/>
    </source>
</evidence>
<dbReference type="EMBL" id="UFQS01002153">
    <property type="protein sequence ID" value="SSX13354.1"/>
    <property type="molecule type" value="Genomic_DNA"/>
</dbReference>
<feature type="region of interest" description="Disordered" evidence="3">
    <location>
        <begin position="1"/>
        <end position="30"/>
    </location>
</feature>
<comment type="similarity">
    <text evidence="1">Belongs to the EPG5 family.</text>
</comment>
<dbReference type="InterPro" id="IPR058750">
    <property type="entry name" value="TPR_Epg5"/>
</dbReference>